<evidence type="ECO:0000256" key="1">
    <source>
        <dbReference type="ARBA" id="ARBA00022803"/>
    </source>
</evidence>
<dbReference type="InterPro" id="IPR019734">
    <property type="entry name" value="TPR_rpt"/>
</dbReference>
<feature type="repeat" description="TPR" evidence="3">
    <location>
        <begin position="129"/>
        <end position="162"/>
    </location>
</feature>
<dbReference type="PANTHER" id="PTHR12558:SF13">
    <property type="entry name" value="CELL DIVISION CYCLE PROTEIN 27 HOMOLOG"/>
    <property type="match status" value="1"/>
</dbReference>
<dbReference type="Pfam" id="PF13432">
    <property type="entry name" value="TPR_16"/>
    <property type="match status" value="2"/>
</dbReference>
<evidence type="ECO:0000313" key="5">
    <source>
        <dbReference type="EMBL" id="EHL01978.1"/>
    </source>
</evidence>
<dbReference type="GO" id="GO:0007091">
    <property type="term" value="P:metaphase/anaphase transition of mitotic cell cycle"/>
    <property type="evidence" value="ECO:0007669"/>
    <property type="project" value="TreeGrafter"/>
</dbReference>
<dbReference type="Gene3D" id="1.25.40.10">
    <property type="entry name" value="Tetratricopeptide repeat domain"/>
    <property type="match status" value="2"/>
</dbReference>
<accession>H0EHE9</accession>
<feature type="compositionally biased region" description="Low complexity" evidence="4">
    <location>
        <begin position="1"/>
        <end position="13"/>
    </location>
</feature>
<name>H0EHE9_GLAL7</name>
<dbReference type="SMART" id="SM00028">
    <property type="entry name" value="TPR"/>
    <property type="match status" value="5"/>
</dbReference>
<dbReference type="EMBL" id="AGUE01000040">
    <property type="protein sequence ID" value="EHL01978.1"/>
    <property type="molecule type" value="Genomic_DNA"/>
</dbReference>
<keyword evidence="6" id="KW-1185">Reference proteome</keyword>
<dbReference type="GO" id="GO:0005737">
    <property type="term" value="C:cytoplasm"/>
    <property type="evidence" value="ECO:0007669"/>
    <property type="project" value="TreeGrafter"/>
</dbReference>
<feature type="repeat" description="TPR" evidence="3">
    <location>
        <begin position="231"/>
        <end position="264"/>
    </location>
</feature>
<reference evidence="5 6" key="1">
    <citation type="journal article" date="2012" name="Eukaryot. Cell">
        <title>Genome sequence of the fungus Glarea lozoyensis: the first genome sequence of a species from the Helotiaceae family.</title>
        <authorList>
            <person name="Youssar L."/>
            <person name="Gruening B.A."/>
            <person name="Erxleben A."/>
            <person name="Guenther S."/>
            <person name="Huettel W."/>
        </authorList>
    </citation>
    <scope>NUCLEOTIDE SEQUENCE [LARGE SCALE GENOMIC DNA]</scope>
    <source>
        <strain evidence="6">ATCC 74030 / MF5533</strain>
    </source>
</reference>
<evidence type="ECO:0000256" key="3">
    <source>
        <dbReference type="PROSITE-ProRule" id="PRU00339"/>
    </source>
</evidence>
<dbReference type="SUPFAM" id="SSF48452">
    <property type="entry name" value="TPR-like"/>
    <property type="match status" value="1"/>
</dbReference>
<protein>
    <submittedName>
        <fullName evidence="5">Uncharacterized protein</fullName>
    </submittedName>
</protein>
<dbReference type="OrthoDB" id="329563at2759"/>
<evidence type="ECO:0000256" key="4">
    <source>
        <dbReference type="SAM" id="MobiDB-lite"/>
    </source>
</evidence>
<dbReference type="Proteomes" id="UP000005446">
    <property type="component" value="Unassembled WGS sequence"/>
</dbReference>
<feature type="region of interest" description="Disordered" evidence="4">
    <location>
        <begin position="1"/>
        <end position="53"/>
    </location>
</feature>
<dbReference type="PANTHER" id="PTHR12558">
    <property type="entry name" value="CELL DIVISION CYCLE 16,23,27"/>
    <property type="match status" value="1"/>
</dbReference>
<dbReference type="AlphaFoldDB" id="H0EHE9"/>
<dbReference type="PROSITE" id="PS50293">
    <property type="entry name" value="TPR_REGION"/>
    <property type="match status" value="1"/>
</dbReference>
<feature type="compositionally biased region" description="Polar residues" evidence="4">
    <location>
        <begin position="29"/>
        <end position="42"/>
    </location>
</feature>
<keyword evidence="1 3" id="KW-0802">TPR repeat</keyword>
<dbReference type="GO" id="GO:0016567">
    <property type="term" value="P:protein ubiquitination"/>
    <property type="evidence" value="ECO:0007669"/>
    <property type="project" value="TreeGrafter"/>
</dbReference>
<dbReference type="HOGENOM" id="CLU_042054_0_0_1"/>
<sequence>MAAAPPSVGPAPGRELKKARPPISRIMRPNSTTSTVGRQVSGNRKPVPEDQMEVDQRDAIARPAILPSHNFNVKKHFDYSTISHELNKKLPPTRFEDMEIYSTILWHLKRETDLAFLAHELIDASWQSPEAWCVLGNSWALARDHEQALKCFKRATQLNPKFAYAFTLQGHEHVANEEYDKALISYRQGMAADKRHYNAWYGVGKVYEKLGNYEKAFAHFSSASLINPTNTILICSIGSILEKQKQHRQASSYFARATEMDPKSHMARYGKARSLMAIGDNKGALKDLMILKDIAPDAAMASPKIKEAIESLEDDDDDELSMMA</sequence>
<dbReference type="InterPro" id="IPR011990">
    <property type="entry name" value="TPR-like_helical_dom_sf"/>
</dbReference>
<dbReference type="GO" id="GO:0031145">
    <property type="term" value="P:anaphase-promoting complex-dependent catabolic process"/>
    <property type="evidence" value="ECO:0007669"/>
    <property type="project" value="TreeGrafter"/>
</dbReference>
<evidence type="ECO:0000313" key="6">
    <source>
        <dbReference type="Proteomes" id="UP000005446"/>
    </source>
</evidence>
<comment type="similarity">
    <text evidence="2">Belongs to the APC3/CDC27 family.</text>
</comment>
<dbReference type="GO" id="GO:0051301">
    <property type="term" value="P:cell division"/>
    <property type="evidence" value="ECO:0007669"/>
    <property type="project" value="TreeGrafter"/>
</dbReference>
<dbReference type="GO" id="GO:0005680">
    <property type="term" value="C:anaphase-promoting complex"/>
    <property type="evidence" value="ECO:0007669"/>
    <property type="project" value="UniProtKB-ARBA"/>
</dbReference>
<organism evidence="5 6">
    <name type="scientific">Glarea lozoyensis (strain ATCC 74030 / MF5533)</name>
    <dbReference type="NCBI Taxonomy" id="1104152"/>
    <lineage>
        <taxon>Eukaryota</taxon>
        <taxon>Fungi</taxon>
        <taxon>Dikarya</taxon>
        <taxon>Ascomycota</taxon>
        <taxon>Pezizomycotina</taxon>
        <taxon>Leotiomycetes</taxon>
        <taxon>Helotiales</taxon>
        <taxon>Helotiaceae</taxon>
        <taxon>Glarea</taxon>
    </lineage>
</organism>
<evidence type="ECO:0000256" key="2">
    <source>
        <dbReference type="ARBA" id="ARBA00038210"/>
    </source>
</evidence>
<comment type="caution">
    <text evidence="5">The sequence shown here is derived from an EMBL/GenBank/DDBJ whole genome shotgun (WGS) entry which is preliminary data.</text>
</comment>
<gene>
    <name evidence="5" type="ORF">M7I_1927</name>
</gene>
<dbReference type="Pfam" id="PF00515">
    <property type="entry name" value="TPR_1"/>
    <property type="match status" value="1"/>
</dbReference>
<dbReference type="InParanoid" id="H0EHE9"/>
<proteinExistence type="inferred from homology"/>
<feature type="repeat" description="TPR" evidence="3">
    <location>
        <begin position="197"/>
        <end position="230"/>
    </location>
</feature>
<dbReference type="PROSITE" id="PS50005">
    <property type="entry name" value="TPR"/>
    <property type="match status" value="3"/>
</dbReference>